<dbReference type="Proteomes" id="UP001564657">
    <property type="component" value="Unassembled WGS sequence"/>
</dbReference>
<evidence type="ECO:0000259" key="2">
    <source>
        <dbReference type="Pfam" id="PF01458"/>
    </source>
</evidence>
<comment type="caution">
    <text evidence="3">The sequence shown here is derived from an EMBL/GenBank/DDBJ whole genome shotgun (WGS) entry which is preliminary data.</text>
</comment>
<proteinExistence type="inferred from homology"/>
<feature type="domain" description="SUF system FeS cluster assembly SufBD core" evidence="2">
    <location>
        <begin position="133"/>
        <end position="363"/>
    </location>
</feature>
<dbReference type="InterPro" id="IPR000825">
    <property type="entry name" value="SUF_FeS_clus_asmbl_SufBD_core"/>
</dbReference>
<dbReference type="InterPro" id="IPR055346">
    <property type="entry name" value="Fe-S_cluster_assembly_SufBD"/>
</dbReference>
<dbReference type="InterPro" id="IPR037284">
    <property type="entry name" value="SUF_FeS_clus_asmbl_SufBD_sf"/>
</dbReference>
<organism evidence="3 4">
    <name type="scientific">Clostridium moutaii</name>
    <dbReference type="NCBI Taxonomy" id="3240932"/>
    <lineage>
        <taxon>Bacteria</taxon>
        <taxon>Bacillati</taxon>
        <taxon>Bacillota</taxon>
        <taxon>Clostridia</taxon>
        <taxon>Eubacteriales</taxon>
        <taxon>Clostridiaceae</taxon>
        <taxon>Clostridium</taxon>
    </lineage>
</organism>
<dbReference type="PANTHER" id="PTHR43575:SF1">
    <property type="entry name" value="PROTEIN ABCI7, CHLOROPLASTIC"/>
    <property type="match status" value="1"/>
</dbReference>
<dbReference type="SUPFAM" id="SSF101960">
    <property type="entry name" value="Stabilizer of iron transporter SufD"/>
    <property type="match status" value="1"/>
</dbReference>
<protein>
    <submittedName>
        <fullName evidence="3">Fe-S cluster assembly protein SufD</fullName>
    </submittedName>
</protein>
<evidence type="ECO:0000256" key="1">
    <source>
        <dbReference type="ARBA" id="ARBA00043967"/>
    </source>
</evidence>
<name>A0ABV4BTD2_9CLOT</name>
<keyword evidence="4" id="KW-1185">Reference proteome</keyword>
<reference evidence="3 4" key="1">
    <citation type="submission" date="2024-08" db="EMBL/GenBank/DDBJ databases">
        <title>Clostridium lapicellarii sp. nov., and Clostridium renhuaiense sp. nov., two species isolated from the mud in a fermentation cellar used for producing sauce-flavour Chinese liquors.</title>
        <authorList>
            <person name="Yang F."/>
            <person name="Wang H."/>
            <person name="Chen L.Q."/>
            <person name="Zhou N."/>
            <person name="Lu J.J."/>
            <person name="Pu X.X."/>
            <person name="Wan B."/>
            <person name="Wang L."/>
            <person name="Liu S.J."/>
        </authorList>
    </citation>
    <scope>NUCLEOTIDE SEQUENCE [LARGE SCALE GENOMIC DNA]</scope>
    <source>
        <strain evidence="3 4">MT-5</strain>
    </source>
</reference>
<dbReference type="NCBIfam" id="TIGR01981">
    <property type="entry name" value="sufD"/>
    <property type="match status" value="1"/>
</dbReference>
<evidence type="ECO:0000313" key="4">
    <source>
        <dbReference type="Proteomes" id="UP001564657"/>
    </source>
</evidence>
<gene>
    <name evidence="3" type="primary">sufD</name>
    <name evidence="3" type="ORF">AB8U03_12310</name>
</gene>
<evidence type="ECO:0000313" key="3">
    <source>
        <dbReference type="EMBL" id="MEY8000961.1"/>
    </source>
</evidence>
<dbReference type="Pfam" id="PF01458">
    <property type="entry name" value="SUFBD_core"/>
    <property type="match status" value="1"/>
</dbReference>
<dbReference type="RefSeq" id="WP_369704857.1">
    <property type="nucleotide sequence ID" value="NZ_JBGEWD010000012.1"/>
</dbReference>
<accession>A0ABV4BTD2</accession>
<comment type="similarity">
    <text evidence="1">Belongs to the iron-sulfur cluster assembly SufBD family.</text>
</comment>
<sequence>MIDSKENFSDSKNIISTLQNKRDFRLNQAYVPTWKHLGLNNFHIDNYKLPDIREYDADYMDFKAEDFRDVTIVPIKEAASENCLCKYSSFKDATSVSKDFVKLAEDGFNSGVFIKAPENRILNSYVRLNFNLDKHNPTVVDHNIIIAEPNSKITLVVDYYTREKEINAFHDGLTKVFAKSGSQVNVVKIQRMNDKSTHFDSNMAQVDEGAKVNWITIEIGSHINVTNYNSDLKGERSSSDIYSAYLVDGDRRQDLYYTANHFGKKSVSNMVIEGVLKDKARKVFKGNIDFKRGSSKSKGSQAEEVLLLDPTVKTDTIPMLLCQEEDVDGQHAASVGKIDENQLFYLMSRGFDYGEAEKLVIEARFSPIFDKIPAEDLKKFLSEELKRRIINE</sequence>
<dbReference type="EMBL" id="JBGEWD010000012">
    <property type="protein sequence ID" value="MEY8000961.1"/>
    <property type="molecule type" value="Genomic_DNA"/>
</dbReference>
<dbReference type="InterPro" id="IPR011542">
    <property type="entry name" value="SUF_FeS_clus_asmbl_SufD"/>
</dbReference>
<dbReference type="PANTHER" id="PTHR43575">
    <property type="entry name" value="PROTEIN ABCI7, CHLOROPLASTIC"/>
    <property type="match status" value="1"/>
</dbReference>